<evidence type="ECO:0008006" key="4">
    <source>
        <dbReference type="Google" id="ProtNLM"/>
    </source>
</evidence>
<dbReference type="HOGENOM" id="CLU_1310776_0_0_1"/>
<proteinExistence type="predicted"/>
<organism evidence="2 3">
    <name type="scientific">Serendipita vermifera MAFF 305830</name>
    <dbReference type="NCBI Taxonomy" id="933852"/>
    <lineage>
        <taxon>Eukaryota</taxon>
        <taxon>Fungi</taxon>
        <taxon>Dikarya</taxon>
        <taxon>Basidiomycota</taxon>
        <taxon>Agaricomycotina</taxon>
        <taxon>Agaricomycetes</taxon>
        <taxon>Sebacinales</taxon>
        <taxon>Serendipitaceae</taxon>
        <taxon>Serendipita</taxon>
    </lineage>
</organism>
<keyword evidence="3" id="KW-1185">Reference proteome</keyword>
<feature type="transmembrane region" description="Helical" evidence="1">
    <location>
        <begin position="146"/>
        <end position="169"/>
    </location>
</feature>
<dbReference type="Proteomes" id="UP000054097">
    <property type="component" value="Unassembled WGS sequence"/>
</dbReference>
<dbReference type="EMBL" id="KN824280">
    <property type="protein sequence ID" value="KIM32172.1"/>
    <property type="molecule type" value="Genomic_DNA"/>
</dbReference>
<dbReference type="AlphaFoldDB" id="A0A0C2XTG1"/>
<gene>
    <name evidence="2" type="ORF">M408DRAFT_63085</name>
</gene>
<reference evidence="2 3" key="1">
    <citation type="submission" date="2014-04" db="EMBL/GenBank/DDBJ databases">
        <authorList>
            <consortium name="DOE Joint Genome Institute"/>
            <person name="Kuo A."/>
            <person name="Zuccaro A."/>
            <person name="Kohler A."/>
            <person name="Nagy L.G."/>
            <person name="Floudas D."/>
            <person name="Copeland A."/>
            <person name="Barry K.W."/>
            <person name="Cichocki N."/>
            <person name="Veneault-Fourrey C."/>
            <person name="LaButti K."/>
            <person name="Lindquist E.A."/>
            <person name="Lipzen A."/>
            <person name="Lundell T."/>
            <person name="Morin E."/>
            <person name="Murat C."/>
            <person name="Sun H."/>
            <person name="Tunlid A."/>
            <person name="Henrissat B."/>
            <person name="Grigoriev I.V."/>
            <person name="Hibbett D.S."/>
            <person name="Martin F."/>
            <person name="Nordberg H.P."/>
            <person name="Cantor M.N."/>
            <person name="Hua S.X."/>
        </authorList>
    </citation>
    <scope>NUCLEOTIDE SEQUENCE [LARGE SCALE GENOMIC DNA]</scope>
    <source>
        <strain evidence="2 3">MAFF 305830</strain>
    </source>
</reference>
<dbReference type="OrthoDB" id="3248450at2759"/>
<reference evidence="3" key="2">
    <citation type="submission" date="2015-01" db="EMBL/GenBank/DDBJ databases">
        <title>Evolutionary Origins and Diversification of the Mycorrhizal Mutualists.</title>
        <authorList>
            <consortium name="DOE Joint Genome Institute"/>
            <consortium name="Mycorrhizal Genomics Consortium"/>
            <person name="Kohler A."/>
            <person name="Kuo A."/>
            <person name="Nagy L.G."/>
            <person name="Floudas D."/>
            <person name="Copeland A."/>
            <person name="Barry K.W."/>
            <person name="Cichocki N."/>
            <person name="Veneault-Fourrey C."/>
            <person name="LaButti K."/>
            <person name="Lindquist E.A."/>
            <person name="Lipzen A."/>
            <person name="Lundell T."/>
            <person name="Morin E."/>
            <person name="Murat C."/>
            <person name="Riley R."/>
            <person name="Ohm R."/>
            <person name="Sun H."/>
            <person name="Tunlid A."/>
            <person name="Henrissat B."/>
            <person name="Grigoriev I.V."/>
            <person name="Hibbett D.S."/>
            <person name="Martin F."/>
        </authorList>
    </citation>
    <scope>NUCLEOTIDE SEQUENCE [LARGE SCALE GENOMIC DNA]</scope>
    <source>
        <strain evidence="3">MAFF 305830</strain>
    </source>
</reference>
<feature type="transmembrane region" description="Helical" evidence="1">
    <location>
        <begin position="12"/>
        <end position="36"/>
    </location>
</feature>
<keyword evidence="1" id="KW-1133">Transmembrane helix</keyword>
<evidence type="ECO:0000313" key="3">
    <source>
        <dbReference type="Proteomes" id="UP000054097"/>
    </source>
</evidence>
<sequence length="210" mass="23207">MSRICCLPVSVRAGAIVASVLGVLGGAGFGVIYAVQIDSGMMGTPHNLPAASFVPFVSMGSWVAFALISFYGCVATWLARPRLATTYFWVFLAHYIIDLGFLAVTLFFCIKGSESAIYTCPPNTVPAARTAEGEALCKMPLTAANISVLVALVVYKLFSTFVVYLLFLFRRWAHRQALEKEAQRIMQQRPPQQWINYDADTTKNWSKFDD</sequence>
<feature type="transmembrane region" description="Helical" evidence="1">
    <location>
        <begin position="86"/>
        <end position="108"/>
    </location>
</feature>
<evidence type="ECO:0000256" key="1">
    <source>
        <dbReference type="SAM" id="Phobius"/>
    </source>
</evidence>
<accession>A0A0C2XTG1</accession>
<keyword evidence="1" id="KW-0472">Membrane</keyword>
<feature type="transmembrane region" description="Helical" evidence="1">
    <location>
        <begin position="56"/>
        <end position="79"/>
    </location>
</feature>
<protein>
    <recommendedName>
        <fullName evidence="4">MARVEL domain-containing protein</fullName>
    </recommendedName>
</protein>
<evidence type="ECO:0000313" key="2">
    <source>
        <dbReference type="EMBL" id="KIM32172.1"/>
    </source>
</evidence>
<keyword evidence="1" id="KW-0812">Transmembrane</keyword>
<name>A0A0C2XTG1_SERVB</name>